<comment type="caution">
    <text evidence="1">The sequence shown here is derived from an EMBL/GenBank/DDBJ whole genome shotgun (WGS) entry which is preliminary data.</text>
</comment>
<sequence>MTPQWWIARGAGNCLRWKYRWVNILRLELFMTPQWWIARGAGNRLRWKYRWVKDRYALGDQIGHLMKRNRALFVEEVELCGTLKDVAIAAGPSHCWLNRSAVTKDLSGKDLVFLVVAGAFIEDSTFMLEKILDRVVYILFEGMEGYLPLHEKDVEFEILETGCVFATIGTQVQLSTHVMELFLGEQLQVSNK</sequence>
<gene>
    <name evidence="1" type="ORF">E3N88_07853</name>
</gene>
<dbReference type="EMBL" id="SZYD01000004">
    <property type="protein sequence ID" value="KAD6453148.1"/>
    <property type="molecule type" value="Genomic_DNA"/>
</dbReference>
<evidence type="ECO:0000313" key="1">
    <source>
        <dbReference type="EMBL" id="KAD6453148.1"/>
    </source>
</evidence>
<dbReference type="AlphaFoldDB" id="A0A5N6PFP1"/>
<dbReference type="Proteomes" id="UP000326396">
    <property type="component" value="Linkage Group LG12"/>
</dbReference>
<protein>
    <submittedName>
        <fullName evidence="1">Uncharacterized protein</fullName>
    </submittedName>
</protein>
<keyword evidence="2" id="KW-1185">Reference proteome</keyword>
<accession>A0A5N6PFP1</accession>
<reference evidence="1 2" key="1">
    <citation type="submission" date="2019-05" db="EMBL/GenBank/DDBJ databases">
        <title>Mikania micrantha, genome provides insights into the molecular mechanism of rapid growth.</title>
        <authorList>
            <person name="Liu B."/>
        </authorList>
    </citation>
    <scope>NUCLEOTIDE SEQUENCE [LARGE SCALE GENOMIC DNA]</scope>
    <source>
        <strain evidence="1">NLD-2019</strain>
        <tissue evidence="1">Leaf</tissue>
    </source>
</reference>
<dbReference type="OrthoDB" id="273823at2759"/>
<organism evidence="1 2">
    <name type="scientific">Mikania micrantha</name>
    <name type="common">bitter vine</name>
    <dbReference type="NCBI Taxonomy" id="192012"/>
    <lineage>
        <taxon>Eukaryota</taxon>
        <taxon>Viridiplantae</taxon>
        <taxon>Streptophyta</taxon>
        <taxon>Embryophyta</taxon>
        <taxon>Tracheophyta</taxon>
        <taxon>Spermatophyta</taxon>
        <taxon>Magnoliopsida</taxon>
        <taxon>eudicotyledons</taxon>
        <taxon>Gunneridae</taxon>
        <taxon>Pentapetalae</taxon>
        <taxon>asterids</taxon>
        <taxon>campanulids</taxon>
        <taxon>Asterales</taxon>
        <taxon>Asteraceae</taxon>
        <taxon>Asteroideae</taxon>
        <taxon>Heliantheae alliance</taxon>
        <taxon>Eupatorieae</taxon>
        <taxon>Mikania</taxon>
    </lineage>
</organism>
<evidence type="ECO:0000313" key="2">
    <source>
        <dbReference type="Proteomes" id="UP000326396"/>
    </source>
</evidence>
<name>A0A5N6PFP1_9ASTR</name>
<proteinExistence type="predicted"/>